<keyword evidence="4" id="KW-0249">Electron transport</keyword>
<evidence type="ECO:0000256" key="1">
    <source>
        <dbReference type="ARBA" id="ARBA00022448"/>
    </source>
</evidence>
<protein>
    <submittedName>
        <fullName evidence="9">Cytochrome c553</fullName>
    </submittedName>
</protein>
<evidence type="ECO:0000313" key="9">
    <source>
        <dbReference type="EMBL" id="MDQ0512772.1"/>
    </source>
</evidence>
<proteinExistence type="predicted"/>
<accession>A0ABU0LVK7</accession>
<keyword evidence="1" id="KW-0813">Transport</keyword>
<keyword evidence="5 6" id="KW-0408">Iron</keyword>
<dbReference type="InterPro" id="IPR036909">
    <property type="entry name" value="Cyt_c-like_dom_sf"/>
</dbReference>
<dbReference type="PANTHER" id="PTHR33751">
    <property type="entry name" value="CBB3-TYPE CYTOCHROME C OXIDASE SUBUNIT FIXP"/>
    <property type="match status" value="1"/>
</dbReference>
<comment type="caution">
    <text evidence="9">The sequence shown here is derived from an EMBL/GenBank/DDBJ whole genome shotgun (WGS) entry which is preliminary data.</text>
</comment>
<evidence type="ECO:0000256" key="4">
    <source>
        <dbReference type="ARBA" id="ARBA00022982"/>
    </source>
</evidence>
<dbReference type="SUPFAM" id="SSF46626">
    <property type="entry name" value="Cytochrome c"/>
    <property type="match status" value="1"/>
</dbReference>
<keyword evidence="7" id="KW-0732">Signal</keyword>
<dbReference type="PROSITE" id="PS51007">
    <property type="entry name" value="CYTC"/>
    <property type="match status" value="1"/>
</dbReference>
<keyword evidence="2 6" id="KW-0349">Heme</keyword>
<dbReference type="InterPro" id="IPR009056">
    <property type="entry name" value="Cyt_c-like_dom"/>
</dbReference>
<dbReference type="Proteomes" id="UP001235094">
    <property type="component" value="Unassembled WGS sequence"/>
</dbReference>
<dbReference type="PANTHER" id="PTHR33751:SF9">
    <property type="entry name" value="CYTOCHROME C4"/>
    <property type="match status" value="1"/>
</dbReference>
<evidence type="ECO:0000256" key="3">
    <source>
        <dbReference type="ARBA" id="ARBA00022723"/>
    </source>
</evidence>
<gene>
    <name evidence="9" type="ORF">QOZ99_003686</name>
</gene>
<dbReference type="Gene3D" id="1.10.760.10">
    <property type="entry name" value="Cytochrome c-like domain"/>
    <property type="match status" value="1"/>
</dbReference>
<organism evidence="9 10">
    <name type="scientific">Ancylobacter amanitiformis</name>
    <dbReference type="NCBI Taxonomy" id="217069"/>
    <lineage>
        <taxon>Bacteria</taxon>
        <taxon>Pseudomonadati</taxon>
        <taxon>Pseudomonadota</taxon>
        <taxon>Alphaproteobacteria</taxon>
        <taxon>Hyphomicrobiales</taxon>
        <taxon>Xanthobacteraceae</taxon>
        <taxon>Ancylobacter</taxon>
    </lineage>
</organism>
<evidence type="ECO:0000256" key="5">
    <source>
        <dbReference type="ARBA" id="ARBA00023004"/>
    </source>
</evidence>
<feature type="chain" id="PRO_5046156713" evidence="7">
    <location>
        <begin position="23"/>
        <end position="111"/>
    </location>
</feature>
<keyword evidence="3 6" id="KW-0479">Metal-binding</keyword>
<evidence type="ECO:0000256" key="2">
    <source>
        <dbReference type="ARBA" id="ARBA00022617"/>
    </source>
</evidence>
<sequence>MKVVFCVPLLAASMLLCAPAMAQDAKAGRAKASAQCAVCHGSNGMSQLPTAPNLAGQVDIYLAKALEDFRAGRRENEMMTVVAKGLSDADIANLAAWYASIRITVEMPPSP</sequence>
<feature type="signal peptide" evidence="7">
    <location>
        <begin position="1"/>
        <end position="22"/>
    </location>
</feature>
<dbReference type="EMBL" id="JAUSVR010000016">
    <property type="protein sequence ID" value="MDQ0512772.1"/>
    <property type="molecule type" value="Genomic_DNA"/>
</dbReference>
<feature type="domain" description="Cytochrome c" evidence="8">
    <location>
        <begin position="23"/>
        <end position="102"/>
    </location>
</feature>
<evidence type="ECO:0000313" key="10">
    <source>
        <dbReference type="Proteomes" id="UP001235094"/>
    </source>
</evidence>
<evidence type="ECO:0000259" key="8">
    <source>
        <dbReference type="PROSITE" id="PS51007"/>
    </source>
</evidence>
<reference evidence="9 10" key="1">
    <citation type="submission" date="2023-07" db="EMBL/GenBank/DDBJ databases">
        <title>Genomic Encyclopedia of Type Strains, Phase IV (KMG-IV): sequencing the most valuable type-strain genomes for metagenomic binning, comparative biology and taxonomic classification.</title>
        <authorList>
            <person name="Goeker M."/>
        </authorList>
    </citation>
    <scope>NUCLEOTIDE SEQUENCE [LARGE SCALE GENOMIC DNA]</scope>
    <source>
        <strain evidence="9 10">DSM 15561</strain>
    </source>
</reference>
<evidence type="ECO:0000256" key="6">
    <source>
        <dbReference type="PROSITE-ProRule" id="PRU00433"/>
    </source>
</evidence>
<dbReference type="InterPro" id="IPR050597">
    <property type="entry name" value="Cytochrome_c_Oxidase_Subunit"/>
</dbReference>
<evidence type="ECO:0000256" key="7">
    <source>
        <dbReference type="SAM" id="SignalP"/>
    </source>
</evidence>
<keyword evidence="10" id="KW-1185">Reference proteome</keyword>
<dbReference type="Pfam" id="PF00034">
    <property type="entry name" value="Cytochrom_C"/>
    <property type="match status" value="1"/>
</dbReference>
<name>A0ABU0LVK7_9HYPH</name>
<dbReference type="RefSeq" id="WP_306891437.1">
    <property type="nucleotide sequence ID" value="NZ_JAUSVR010000016.1"/>
</dbReference>